<keyword evidence="2" id="KW-1185">Reference proteome</keyword>
<organism evidence="1 2">
    <name type="scientific">Necator americanus</name>
    <name type="common">Human hookworm</name>
    <dbReference type="NCBI Taxonomy" id="51031"/>
    <lineage>
        <taxon>Eukaryota</taxon>
        <taxon>Metazoa</taxon>
        <taxon>Ecdysozoa</taxon>
        <taxon>Nematoda</taxon>
        <taxon>Chromadorea</taxon>
        <taxon>Rhabditida</taxon>
        <taxon>Rhabditina</taxon>
        <taxon>Rhabditomorpha</taxon>
        <taxon>Strongyloidea</taxon>
        <taxon>Ancylostomatidae</taxon>
        <taxon>Bunostominae</taxon>
        <taxon>Necator</taxon>
    </lineage>
</organism>
<dbReference type="AlphaFoldDB" id="W2SLC7"/>
<dbReference type="EMBL" id="KI668947">
    <property type="protein sequence ID" value="ETN70474.1"/>
    <property type="molecule type" value="Genomic_DNA"/>
</dbReference>
<dbReference type="KEGG" id="nai:NECAME_04897"/>
<proteinExistence type="predicted"/>
<reference evidence="2" key="1">
    <citation type="journal article" date="2014" name="Nat. Genet.">
        <title>Genome of the human hookworm Necator americanus.</title>
        <authorList>
            <person name="Tang Y.T."/>
            <person name="Gao X."/>
            <person name="Rosa B.A."/>
            <person name="Abubucker S."/>
            <person name="Hallsworth-Pepin K."/>
            <person name="Martin J."/>
            <person name="Tyagi R."/>
            <person name="Heizer E."/>
            <person name="Zhang X."/>
            <person name="Bhonagiri-Palsikar V."/>
            <person name="Minx P."/>
            <person name="Warren W.C."/>
            <person name="Wang Q."/>
            <person name="Zhan B."/>
            <person name="Hotez P.J."/>
            <person name="Sternberg P.W."/>
            <person name="Dougall A."/>
            <person name="Gaze S.T."/>
            <person name="Mulvenna J."/>
            <person name="Sotillo J."/>
            <person name="Ranganathan S."/>
            <person name="Rabelo E.M."/>
            <person name="Wilson R.K."/>
            <person name="Felgner P.L."/>
            <person name="Bethony J."/>
            <person name="Hawdon J.M."/>
            <person name="Gasser R.B."/>
            <person name="Loukas A."/>
            <person name="Mitreva M."/>
        </authorList>
    </citation>
    <scope>NUCLEOTIDE SEQUENCE [LARGE SCALE GENOMIC DNA]</scope>
</reference>
<accession>W2SLC7</accession>
<protein>
    <submittedName>
        <fullName evidence="1">Uncharacterized protein</fullName>
    </submittedName>
</protein>
<evidence type="ECO:0000313" key="2">
    <source>
        <dbReference type="Proteomes" id="UP000053676"/>
    </source>
</evidence>
<gene>
    <name evidence="1" type="ORF">NECAME_04897</name>
</gene>
<name>W2SLC7_NECAM</name>
<evidence type="ECO:0000313" key="1">
    <source>
        <dbReference type="EMBL" id="ETN70474.1"/>
    </source>
</evidence>
<sequence>MFPTLFQCCTNRNLLKRVYAGKPSNIKIYGRSGLNQDLVFF</sequence>
<dbReference type="Proteomes" id="UP000053676">
    <property type="component" value="Unassembled WGS sequence"/>
</dbReference>